<name>L7J3F3_PYRO1</name>
<evidence type="ECO:0000256" key="5">
    <source>
        <dbReference type="ARBA" id="ARBA00023136"/>
    </source>
</evidence>
<keyword evidence="5 6" id="KW-0472">Membrane</keyword>
<evidence type="ECO:0000256" key="3">
    <source>
        <dbReference type="ARBA" id="ARBA00022692"/>
    </source>
</evidence>
<reference evidence="7" key="1">
    <citation type="journal article" date="2012" name="PLoS Genet.">
        <title>Comparative analysis of the genomes of two field isolates of the rice blast fungus Magnaporthe oryzae.</title>
        <authorList>
            <person name="Xue M."/>
            <person name="Yang J."/>
            <person name="Li Z."/>
            <person name="Hu S."/>
            <person name="Yao N."/>
            <person name="Dean R.A."/>
            <person name="Zhao W."/>
            <person name="Shen M."/>
            <person name="Zhang H."/>
            <person name="Li C."/>
            <person name="Liu L."/>
            <person name="Cao L."/>
            <person name="Xu X."/>
            <person name="Xing Y."/>
            <person name="Hsiang T."/>
            <person name="Zhang Z."/>
            <person name="Xu J.R."/>
            <person name="Peng Y.L."/>
        </authorList>
    </citation>
    <scope>NUCLEOTIDE SEQUENCE [LARGE SCALE GENOMIC DNA]</scope>
    <source>
        <strain evidence="7">P131</strain>
    </source>
</reference>
<dbReference type="AlphaFoldDB" id="L7J3F3"/>
<feature type="transmembrane region" description="Helical" evidence="6">
    <location>
        <begin position="382"/>
        <end position="404"/>
    </location>
</feature>
<dbReference type="PANTHER" id="PTHR23504:SF6">
    <property type="entry name" value="MULTIDRUG TRANSPORTER, PUTATIVE (AFU_ORTHOLOGUE AFUA_4G08740)-RELATED"/>
    <property type="match status" value="1"/>
</dbReference>
<protein>
    <recommendedName>
        <fullName evidence="8">Major facilitator superfamily (MFS) profile domain-containing protein</fullName>
    </recommendedName>
</protein>
<feature type="transmembrane region" description="Helical" evidence="6">
    <location>
        <begin position="60"/>
        <end position="83"/>
    </location>
</feature>
<comment type="subcellular location">
    <subcellularLocation>
        <location evidence="1">Membrane</location>
        <topology evidence="1">Multi-pass membrane protein</topology>
    </subcellularLocation>
</comment>
<proteinExistence type="predicted"/>
<gene>
    <name evidence="7" type="ORF">OOW_P131scaffold01078g3</name>
</gene>
<feature type="transmembrane region" description="Helical" evidence="6">
    <location>
        <begin position="21"/>
        <end position="40"/>
    </location>
</feature>
<keyword evidence="3 6" id="KW-0812">Transmembrane</keyword>
<feature type="transmembrane region" description="Helical" evidence="6">
    <location>
        <begin position="425"/>
        <end position="450"/>
    </location>
</feature>
<feature type="transmembrane region" description="Helical" evidence="6">
    <location>
        <begin position="303"/>
        <end position="330"/>
    </location>
</feature>
<organism>
    <name type="scientific">Pyricularia oryzae (strain P131)</name>
    <name type="common">Rice blast fungus</name>
    <name type="synonym">Magnaporthe oryzae</name>
    <dbReference type="NCBI Taxonomy" id="1143193"/>
    <lineage>
        <taxon>Eukaryota</taxon>
        <taxon>Fungi</taxon>
        <taxon>Dikarya</taxon>
        <taxon>Ascomycota</taxon>
        <taxon>Pezizomycotina</taxon>
        <taxon>Sordariomycetes</taxon>
        <taxon>Sordariomycetidae</taxon>
        <taxon>Magnaporthales</taxon>
        <taxon>Pyriculariaceae</taxon>
        <taxon>Pyricularia</taxon>
    </lineage>
</organism>
<evidence type="ECO:0008006" key="8">
    <source>
        <dbReference type="Google" id="ProtNLM"/>
    </source>
</evidence>
<dbReference type="InterPro" id="IPR036259">
    <property type="entry name" value="MFS_trans_sf"/>
</dbReference>
<evidence type="ECO:0000256" key="2">
    <source>
        <dbReference type="ARBA" id="ARBA00022448"/>
    </source>
</evidence>
<accession>L7J3F3</accession>
<dbReference type="Gene3D" id="1.20.1250.20">
    <property type="entry name" value="MFS general substrate transporter like domains"/>
    <property type="match status" value="1"/>
</dbReference>
<feature type="transmembrane region" description="Helical" evidence="6">
    <location>
        <begin position="122"/>
        <end position="144"/>
    </location>
</feature>
<sequence>MSEAKVTWASLPRKDQLLILFLVRFCEPIVKVSISAYVYFQLQWLDPSLPSAKVVQQVTLLQAAYTVAQGLAIVACSLFGFVANFKQAIALRFIEGLTNGNVAMVRTMTSELVKEKKFQARAFVLLNISTGFAIILSALVAAVTVELTPKAHGSGGGLLTRYPYALPALLNAGFLLVVLLTATLFLEETSKLVRDRYDPGIALSRYVMSKLGLARGGSKEQEYHVIDEGEEMAFLPESPHASAPPKIAPILPTARMFTKNMFVTLLACFICDTHLTVASVSFPNLLVTPVSTLEEESRRQLPFFFGGGAGFTPLPLAVYSVMYGAFSIPLQLFLYPRLAQRLGALQVWRIFYLAFPLLYYAYPFAALVPSSSPPPAGKTGAPIWAVLTAMQVLTALLTSTVSPSQTVLINSACPHPSALARTHSVAFVISTATRAGSTALAGALLGYGAAHNVTGLVFWLCAALAALGSCLNPFLREGRAMRYACRGMISFGESCAWGEGEGRGGGGGGGRG</sequence>
<dbReference type="GO" id="GO:0016020">
    <property type="term" value="C:membrane"/>
    <property type="evidence" value="ECO:0007669"/>
    <property type="project" value="UniProtKB-SubCell"/>
</dbReference>
<keyword evidence="2" id="KW-0813">Transport</keyword>
<evidence type="ECO:0000256" key="6">
    <source>
        <dbReference type="SAM" id="Phobius"/>
    </source>
</evidence>
<keyword evidence="4 6" id="KW-1133">Transmembrane helix</keyword>
<evidence type="ECO:0000256" key="1">
    <source>
        <dbReference type="ARBA" id="ARBA00004141"/>
    </source>
</evidence>
<feature type="transmembrane region" description="Helical" evidence="6">
    <location>
        <begin position="262"/>
        <end position="283"/>
    </location>
</feature>
<evidence type="ECO:0000313" key="7">
    <source>
        <dbReference type="EMBL" id="ELQ62364.1"/>
    </source>
</evidence>
<feature type="transmembrane region" description="Helical" evidence="6">
    <location>
        <begin position="456"/>
        <end position="475"/>
    </location>
</feature>
<feature type="transmembrane region" description="Helical" evidence="6">
    <location>
        <begin position="342"/>
        <end position="362"/>
    </location>
</feature>
<feature type="transmembrane region" description="Helical" evidence="6">
    <location>
        <begin position="164"/>
        <end position="186"/>
    </location>
</feature>
<dbReference type="EMBL" id="JH794311">
    <property type="protein sequence ID" value="ELQ62364.1"/>
    <property type="molecule type" value="Genomic_DNA"/>
</dbReference>
<evidence type="ECO:0000256" key="4">
    <source>
        <dbReference type="ARBA" id="ARBA00022989"/>
    </source>
</evidence>
<dbReference type="PANTHER" id="PTHR23504">
    <property type="entry name" value="MAJOR FACILITATOR SUPERFAMILY DOMAIN-CONTAINING PROTEIN 10"/>
    <property type="match status" value="1"/>
</dbReference>
<dbReference type="SUPFAM" id="SSF103473">
    <property type="entry name" value="MFS general substrate transporter"/>
    <property type="match status" value="1"/>
</dbReference>